<proteinExistence type="predicted"/>
<comment type="caution">
    <text evidence="2">The sequence shown here is derived from an EMBL/GenBank/DDBJ whole genome shotgun (WGS) entry which is preliminary data.</text>
</comment>
<dbReference type="AlphaFoldDB" id="A0A429ZIH9"/>
<dbReference type="OrthoDB" id="2168040at2"/>
<reference evidence="2 3" key="1">
    <citation type="submission" date="2017-05" db="EMBL/GenBank/DDBJ databases">
        <title>Vagococcus spp. assemblies.</title>
        <authorList>
            <person name="Gulvik C.A."/>
        </authorList>
    </citation>
    <scope>NUCLEOTIDE SEQUENCE [LARGE SCALE GENOMIC DNA]</scope>
    <source>
        <strain evidence="2 3">SS1994</strain>
    </source>
</reference>
<accession>A0A429ZIH9</accession>
<dbReference type="Pfam" id="PF14493">
    <property type="entry name" value="HTH_40"/>
    <property type="match status" value="1"/>
</dbReference>
<organism evidence="2 3">
    <name type="scientific">Vagococcus bubulae</name>
    <dbReference type="NCBI Taxonomy" id="1977868"/>
    <lineage>
        <taxon>Bacteria</taxon>
        <taxon>Bacillati</taxon>
        <taxon>Bacillota</taxon>
        <taxon>Bacilli</taxon>
        <taxon>Lactobacillales</taxon>
        <taxon>Enterococcaceae</taxon>
        <taxon>Vagococcus</taxon>
    </lineage>
</organism>
<dbReference type="RefSeq" id="WP_125957867.1">
    <property type="nucleotide sequence ID" value="NZ_NGJT01000012.1"/>
</dbReference>
<evidence type="ECO:0000313" key="3">
    <source>
        <dbReference type="Proteomes" id="UP000288490"/>
    </source>
</evidence>
<gene>
    <name evidence="2" type="ORF">CBF36_07665</name>
</gene>
<sequence>MFIEDVILYCFKSGDVMRYSTLYHLLKGKKTTSVLSYGKLYAILDYFYLFPKLSKTLFDSSIHFLVESGDLHQLDDQFVKLTDKGKARSQNSALNQFSIKGFDYYKFDDLFWQRLLFISQVISYKSYQNADYLPIDNDPIHQLKIKQWLRQHTSDTLVIDFFNEWKQLMGSLTQEEQDVLVSQLVGHDVVGYTLSQFAKQTNHDVLYVYLLYKSSLHKMIEQLLLGVNDFPLIFSILASIEEERENDTVDVTSSLIEKGYSIDQISHMRRLKESTITDHFIEMSLSKKGMDLIDYVTIDHQTKLKAYLADNPVYKSWKFSDVIKIMPSLTFYEFKFYQFYLLEEGDN</sequence>
<keyword evidence="3" id="KW-1185">Reference proteome</keyword>
<evidence type="ECO:0000259" key="1">
    <source>
        <dbReference type="Pfam" id="PF14493"/>
    </source>
</evidence>
<feature type="domain" description="Helicase Helix-turn-helix" evidence="1">
    <location>
        <begin position="248"/>
        <end position="312"/>
    </location>
</feature>
<dbReference type="EMBL" id="NGJT01000012">
    <property type="protein sequence ID" value="RST93492.1"/>
    <property type="molecule type" value="Genomic_DNA"/>
</dbReference>
<dbReference type="Proteomes" id="UP000288490">
    <property type="component" value="Unassembled WGS sequence"/>
</dbReference>
<name>A0A429ZIH9_9ENTE</name>
<evidence type="ECO:0000313" key="2">
    <source>
        <dbReference type="EMBL" id="RST93492.1"/>
    </source>
</evidence>
<dbReference type="InterPro" id="IPR029491">
    <property type="entry name" value="Helicase_HTH"/>
</dbReference>
<protein>
    <recommendedName>
        <fullName evidence="1">Helicase Helix-turn-helix domain-containing protein</fullName>
    </recommendedName>
</protein>